<evidence type="ECO:0000313" key="1">
    <source>
        <dbReference type="EMBL" id="CAL1672493.1"/>
    </source>
</evidence>
<dbReference type="Proteomes" id="UP001497644">
    <property type="component" value="Unassembled WGS sequence"/>
</dbReference>
<dbReference type="AlphaFoldDB" id="A0AAV2MYN7"/>
<feature type="non-terminal residue" evidence="1">
    <location>
        <position position="1"/>
    </location>
</feature>
<gene>
    <name evidence="1" type="ORF">LPLAT_LOCUS8297</name>
</gene>
<organism evidence="1 2">
    <name type="scientific">Lasius platythorax</name>
    <dbReference type="NCBI Taxonomy" id="488582"/>
    <lineage>
        <taxon>Eukaryota</taxon>
        <taxon>Metazoa</taxon>
        <taxon>Ecdysozoa</taxon>
        <taxon>Arthropoda</taxon>
        <taxon>Hexapoda</taxon>
        <taxon>Insecta</taxon>
        <taxon>Pterygota</taxon>
        <taxon>Neoptera</taxon>
        <taxon>Endopterygota</taxon>
        <taxon>Hymenoptera</taxon>
        <taxon>Apocrita</taxon>
        <taxon>Aculeata</taxon>
        <taxon>Formicoidea</taxon>
        <taxon>Formicidae</taxon>
        <taxon>Formicinae</taxon>
        <taxon>Lasius</taxon>
        <taxon>Lasius</taxon>
    </lineage>
</organism>
<protein>
    <submittedName>
        <fullName evidence="1">Uncharacterized protein</fullName>
    </submittedName>
</protein>
<keyword evidence="2" id="KW-1185">Reference proteome</keyword>
<comment type="caution">
    <text evidence="1">The sequence shown here is derived from an EMBL/GenBank/DDBJ whole genome shotgun (WGS) entry which is preliminary data.</text>
</comment>
<reference evidence="1" key="1">
    <citation type="submission" date="2024-04" db="EMBL/GenBank/DDBJ databases">
        <authorList>
            <consortium name="Molecular Ecology Group"/>
        </authorList>
    </citation>
    <scope>NUCLEOTIDE SEQUENCE</scope>
</reference>
<proteinExistence type="predicted"/>
<dbReference type="EMBL" id="CAXIPU020000603">
    <property type="protein sequence ID" value="CAL1672493.1"/>
    <property type="molecule type" value="Genomic_DNA"/>
</dbReference>
<accession>A0AAV2MYN7</accession>
<name>A0AAV2MYN7_9HYME</name>
<sequence>SDHFLVCMKYRARIMRGKTGSSLRPKRLHLEKLRIPESAIDYQHGLLGALEACNKKASNTDTTAGCAVEET</sequence>
<evidence type="ECO:0000313" key="2">
    <source>
        <dbReference type="Proteomes" id="UP001497644"/>
    </source>
</evidence>